<reference evidence="2" key="2">
    <citation type="submission" date="2022-01" db="EMBL/GenBank/DDBJ databases">
        <authorList>
            <person name="Yamashiro T."/>
            <person name="Shiraishi A."/>
            <person name="Satake H."/>
            <person name="Nakayama K."/>
        </authorList>
    </citation>
    <scope>NUCLEOTIDE SEQUENCE</scope>
</reference>
<feature type="region of interest" description="Disordered" evidence="1">
    <location>
        <begin position="1"/>
        <end position="62"/>
    </location>
</feature>
<reference evidence="2" key="1">
    <citation type="journal article" date="2022" name="Int. J. Mol. Sci.">
        <title>Draft Genome of Tanacetum Coccineum: Genomic Comparison of Closely Related Tanacetum-Family Plants.</title>
        <authorList>
            <person name="Yamashiro T."/>
            <person name="Shiraishi A."/>
            <person name="Nakayama K."/>
            <person name="Satake H."/>
        </authorList>
    </citation>
    <scope>NUCLEOTIDE SEQUENCE</scope>
</reference>
<sequence>MLAVLSMFFSEDDDDENYSEDENNDYGNDDDGNDGDGDDADNQEDDVTYDDDEETGNDRTKKLLNLENPSLADNEITSLMDTIVCHEELRSQTSSLYTIPITATPNVTSVFTITIPPPPPFFNPLPQQETPTPTPTTYEATTLFPSLPYFLSVFKFNDRVTKLEKDLEAIQKAIVAHNLDCREEAQAEKRDYIELVDTSIRAILKEEVNTQLPQILPQAVLDFATPMIEKNVTESLEAAILARSSSQLKSTYEAAASLSEFELTKILIDKMGKNKSYDKVDYKRELYDAPVKSYQTDKDLFDTYGELRKEAESSRDSRSKENKSSNTYKVASHSQHKHSGKYACAVELSYTVDDSGVQQYQEFGTGNNDEQPADKEFSKADWFKKLERPPTPDPDWNKRQHVDLRPPQTWISQVSRAKEPTTSFDELLNTPIDFSTFVLNRLNIKEVTQAILVGPAFELLKGTCKNLTELKYHLEECSKDTSERLDWHNPKGKPYLFDLNKPLLLIRDHRGRQVIPQDFFINNDLEYLKGGYLRRRCSTSVTKTKAATYEIKWIEDLVQNLWSPVKVIYDKHAYWGTSHWGPKRQHFYGFAANMSSSKDVYSRKQIITVTRLTIMKKYDYGHLEEIEVRREDQKLYKFREDERHDLNVALRMFTKRINIQRRVEDLQLGVESYQKKLNLTKPNTFRSNLRNKTAYTAYLDPKGMIYKDQNNRNKLMRADELHKFSDGTLNDVRTALHDIAKGIRME</sequence>
<organism evidence="2 3">
    <name type="scientific">Tanacetum coccineum</name>
    <dbReference type="NCBI Taxonomy" id="301880"/>
    <lineage>
        <taxon>Eukaryota</taxon>
        <taxon>Viridiplantae</taxon>
        <taxon>Streptophyta</taxon>
        <taxon>Embryophyta</taxon>
        <taxon>Tracheophyta</taxon>
        <taxon>Spermatophyta</taxon>
        <taxon>Magnoliopsida</taxon>
        <taxon>eudicotyledons</taxon>
        <taxon>Gunneridae</taxon>
        <taxon>Pentapetalae</taxon>
        <taxon>asterids</taxon>
        <taxon>campanulids</taxon>
        <taxon>Asterales</taxon>
        <taxon>Asteraceae</taxon>
        <taxon>Asteroideae</taxon>
        <taxon>Anthemideae</taxon>
        <taxon>Anthemidinae</taxon>
        <taxon>Tanacetum</taxon>
    </lineage>
</organism>
<feature type="compositionally biased region" description="Polar residues" evidence="1">
    <location>
        <begin position="324"/>
        <end position="333"/>
    </location>
</feature>
<comment type="caution">
    <text evidence="2">The sequence shown here is derived from an EMBL/GenBank/DDBJ whole genome shotgun (WGS) entry which is preliminary data.</text>
</comment>
<proteinExistence type="predicted"/>
<evidence type="ECO:0000256" key="1">
    <source>
        <dbReference type="SAM" id="MobiDB-lite"/>
    </source>
</evidence>
<feature type="compositionally biased region" description="Acidic residues" evidence="1">
    <location>
        <begin position="10"/>
        <end position="55"/>
    </location>
</feature>
<evidence type="ECO:0000313" key="2">
    <source>
        <dbReference type="EMBL" id="GJS96583.1"/>
    </source>
</evidence>
<name>A0ABQ5A224_9ASTR</name>
<feature type="region of interest" description="Disordered" evidence="1">
    <location>
        <begin position="309"/>
        <end position="334"/>
    </location>
</feature>
<gene>
    <name evidence="2" type="ORF">Tco_0803551</name>
</gene>
<dbReference type="Proteomes" id="UP001151760">
    <property type="component" value="Unassembled WGS sequence"/>
</dbReference>
<keyword evidence="3" id="KW-1185">Reference proteome</keyword>
<accession>A0ABQ5A224</accession>
<protein>
    <submittedName>
        <fullName evidence="2">Uncharacterized protein</fullName>
    </submittedName>
</protein>
<dbReference type="EMBL" id="BQNB010011897">
    <property type="protein sequence ID" value="GJS96583.1"/>
    <property type="molecule type" value="Genomic_DNA"/>
</dbReference>
<feature type="compositionally biased region" description="Basic and acidic residues" evidence="1">
    <location>
        <begin position="309"/>
        <end position="323"/>
    </location>
</feature>
<evidence type="ECO:0000313" key="3">
    <source>
        <dbReference type="Proteomes" id="UP001151760"/>
    </source>
</evidence>